<reference evidence="2 3" key="1">
    <citation type="submission" date="2013-12" db="EMBL/GenBank/DDBJ databases">
        <title>Draft genome of the parsitic nematode Ancylostoma duodenale.</title>
        <authorList>
            <person name="Mitreva M."/>
        </authorList>
    </citation>
    <scope>NUCLEOTIDE SEQUENCE [LARGE SCALE GENOMIC DNA]</scope>
    <source>
        <strain evidence="2 3">Zhejiang</strain>
    </source>
</reference>
<protein>
    <recommendedName>
        <fullName evidence="4">Myosin tail domain-containing protein</fullName>
    </recommendedName>
</protein>
<keyword evidence="1" id="KW-0175">Coiled coil</keyword>
<gene>
    <name evidence="2" type="ORF">ANCDUO_27149</name>
</gene>
<name>A0A0C2BZT7_9BILA</name>
<sequence>MVIFFEQEMQARLEEAEGQSLKGGKRTIAKLDAKCRELETELEAEGRRHAEATKNLRNKDRRCRELQFQV</sequence>
<evidence type="ECO:0008006" key="4">
    <source>
        <dbReference type="Google" id="ProtNLM"/>
    </source>
</evidence>
<dbReference type="EMBL" id="KN791744">
    <property type="protein sequence ID" value="KIH42862.1"/>
    <property type="molecule type" value="Genomic_DNA"/>
</dbReference>
<dbReference type="Proteomes" id="UP000054047">
    <property type="component" value="Unassembled WGS sequence"/>
</dbReference>
<dbReference type="AlphaFoldDB" id="A0A0C2BZT7"/>
<keyword evidence="3" id="KW-1185">Reference proteome</keyword>
<feature type="coiled-coil region" evidence="1">
    <location>
        <begin position="21"/>
        <end position="55"/>
    </location>
</feature>
<evidence type="ECO:0000313" key="2">
    <source>
        <dbReference type="EMBL" id="KIH42862.1"/>
    </source>
</evidence>
<evidence type="ECO:0000256" key="1">
    <source>
        <dbReference type="SAM" id="Coils"/>
    </source>
</evidence>
<proteinExistence type="predicted"/>
<dbReference type="OrthoDB" id="2018427at2759"/>
<organism evidence="2 3">
    <name type="scientific">Ancylostoma duodenale</name>
    <dbReference type="NCBI Taxonomy" id="51022"/>
    <lineage>
        <taxon>Eukaryota</taxon>
        <taxon>Metazoa</taxon>
        <taxon>Ecdysozoa</taxon>
        <taxon>Nematoda</taxon>
        <taxon>Chromadorea</taxon>
        <taxon>Rhabditida</taxon>
        <taxon>Rhabditina</taxon>
        <taxon>Rhabditomorpha</taxon>
        <taxon>Strongyloidea</taxon>
        <taxon>Ancylostomatidae</taxon>
        <taxon>Ancylostomatinae</taxon>
        <taxon>Ancylostoma</taxon>
    </lineage>
</organism>
<evidence type="ECO:0000313" key="3">
    <source>
        <dbReference type="Proteomes" id="UP000054047"/>
    </source>
</evidence>
<accession>A0A0C2BZT7</accession>